<evidence type="ECO:0000256" key="1">
    <source>
        <dbReference type="SAM" id="MobiDB-lite"/>
    </source>
</evidence>
<keyword evidence="3" id="KW-1185">Reference proteome</keyword>
<comment type="caution">
    <text evidence="2">The sequence shown here is derived from an EMBL/GenBank/DDBJ whole genome shotgun (WGS) entry which is preliminary data.</text>
</comment>
<reference evidence="2" key="2">
    <citation type="journal article" date="2023" name="Plants (Basel)">
        <title>Annotation of the Turnera subulata (Passifloraceae) Draft Genome Reveals the S-Locus Evolved after the Divergence of Turneroideae from Passifloroideae in a Stepwise Manner.</title>
        <authorList>
            <person name="Henning P.M."/>
            <person name="Roalson E.H."/>
            <person name="Mir W."/>
            <person name="McCubbin A.G."/>
            <person name="Shore J.S."/>
        </authorList>
    </citation>
    <scope>NUCLEOTIDE SEQUENCE</scope>
    <source>
        <strain evidence="2">F60SS</strain>
    </source>
</reference>
<accession>A0A9Q0J865</accession>
<name>A0A9Q0J865_9ROSI</name>
<dbReference type="AlphaFoldDB" id="A0A9Q0J865"/>
<dbReference type="EMBL" id="JAKUCV010005320">
    <property type="protein sequence ID" value="KAJ4831647.1"/>
    <property type="molecule type" value="Genomic_DNA"/>
</dbReference>
<sequence>MSSTNSFTTSSSSSSSSSSDSLQSTAHTNPWHAPTIEFPAPPPMHHHPLIRPLQVWGYPAMAPPMHHQPFTPLHVWGSPPPPPPAWHPGGVDAAIADVLSNPRLRPLGLKPPSGS</sequence>
<organism evidence="2 3">
    <name type="scientific">Turnera subulata</name>
    <dbReference type="NCBI Taxonomy" id="218843"/>
    <lineage>
        <taxon>Eukaryota</taxon>
        <taxon>Viridiplantae</taxon>
        <taxon>Streptophyta</taxon>
        <taxon>Embryophyta</taxon>
        <taxon>Tracheophyta</taxon>
        <taxon>Spermatophyta</taxon>
        <taxon>Magnoliopsida</taxon>
        <taxon>eudicotyledons</taxon>
        <taxon>Gunneridae</taxon>
        <taxon>Pentapetalae</taxon>
        <taxon>rosids</taxon>
        <taxon>fabids</taxon>
        <taxon>Malpighiales</taxon>
        <taxon>Passifloraceae</taxon>
        <taxon>Turnera</taxon>
    </lineage>
</organism>
<dbReference type="Proteomes" id="UP001141552">
    <property type="component" value="Unassembled WGS sequence"/>
</dbReference>
<reference evidence="2" key="1">
    <citation type="submission" date="2022-02" db="EMBL/GenBank/DDBJ databases">
        <authorList>
            <person name="Henning P.M."/>
            <person name="McCubbin A.G."/>
            <person name="Shore J.S."/>
        </authorList>
    </citation>
    <scope>NUCLEOTIDE SEQUENCE</scope>
    <source>
        <strain evidence="2">F60SS</strain>
        <tissue evidence="2">Leaves</tissue>
    </source>
</reference>
<protein>
    <submittedName>
        <fullName evidence="2">Uncharacterized protein</fullName>
    </submittedName>
</protein>
<evidence type="ECO:0000313" key="2">
    <source>
        <dbReference type="EMBL" id="KAJ4831647.1"/>
    </source>
</evidence>
<evidence type="ECO:0000313" key="3">
    <source>
        <dbReference type="Proteomes" id="UP001141552"/>
    </source>
</evidence>
<proteinExistence type="predicted"/>
<gene>
    <name evidence="2" type="ORF">Tsubulata_051532</name>
</gene>
<feature type="compositionally biased region" description="Low complexity" evidence="1">
    <location>
        <begin position="1"/>
        <end position="25"/>
    </location>
</feature>
<feature type="region of interest" description="Disordered" evidence="1">
    <location>
        <begin position="1"/>
        <end position="44"/>
    </location>
</feature>